<evidence type="ECO:0000313" key="1">
    <source>
        <dbReference type="EMBL" id="AJA42315.1"/>
    </source>
</evidence>
<proteinExistence type="predicted"/>
<dbReference type="RefSeq" id="YP_009214595.1">
    <property type="nucleotide sequence ID" value="NC_028962.1"/>
</dbReference>
<accession>A0A0D3MWF9</accession>
<dbReference type="Proteomes" id="UP000032689">
    <property type="component" value="Segment"/>
</dbReference>
<dbReference type="GeneID" id="26641012"/>
<evidence type="ECO:0000313" key="2">
    <source>
        <dbReference type="Proteomes" id="UP000032689"/>
    </source>
</evidence>
<name>A0A0D3MWF9_9CAUD</name>
<dbReference type="KEGG" id="vg:26641012"/>
<reference evidence="1 2" key="1">
    <citation type="journal article" date="2015" name="Appl. Environ. Microbiol.">
        <title>Two Phages, phiIPLA-RODI and phiIPLA-C1C, Lyse Mono- and Dual-Species Staphylococcal Biofilms.</title>
        <authorList>
            <person name="Gutierrez D."/>
            <person name="Vandenheuvel D."/>
            <person name="Martinez B."/>
            <person name="Rodriguez A."/>
            <person name="Lavigne R."/>
            <person name="Garcia P."/>
        </authorList>
    </citation>
    <scope>NUCLEOTIDE SEQUENCE [LARGE SCALE GENOMIC DNA]</scope>
</reference>
<organism evidence="1 2">
    <name type="scientific">Staphylococcus phage vB_SepM_ phiIPLA-C1C</name>
    <dbReference type="NCBI Taxonomy" id="1572704"/>
    <lineage>
        <taxon>Viruses</taxon>
        <taxon>Duplodnaviria</taxon>
        <taxon>Heunggongvirae</taxon>
        <taxon>Uroviricota</taxon>
        <taxon>Caudoviricetes</taxon>
        <taxon>Herelleviridae</taxon>
        <taxon>Twortvirinae</taxon>
        <taxon>Sepunavirus</taxon>
        <taxon>Sepunavirus IPLAC1C</taxon>
    </lineage>
</organism>
<keyword evidence="2" id="KW-1185">Reference proteome</keyword>
<sequence>MIEVVKKKSTIPLQDGDLLYDSDLDMYGFIIKEDTSNYESIYNVMLLDTNSKKPELYFSEPITLEEIEEFGFNLVSKKGNYNIKIEYS</sequence>
<protein>
    <submittedName>
        <fullName evidence="1">Uncharacterized protein</fullName>
    </submittedName>
</protein>
<dbReference type="EMBL" id="KP027447">
    <property type="protein sequence ID" value="AJA42315.1"/>
    <property type="molecule type" value="Genomic_DNA"/>
</dbReference>